<protein>
    <recommendedName>
        <fullName evidence="3">Glycoside hydrolase family 5 protein</fullName>
    </recommendedName>
</protein>
<dbReference type="RefSeq" id="WP_153479115.1">
    <property type="nucleotide sequence ID" value="NZ_VWNA01000001.1"/>
</dbReference>
<proteinExistence type="predicted"/>
<accession>A0A6A7Y289</accession>
<gene>
    <name evidence="1" type="ORF">F0357_04180</name>
</gene>
<dbReference type="EMBL" id="VWNA01000001">
    <property type="protein sequence ID" value="MQT11882.1"/>
    <property type="molecule type" value="Genomic_DNA"/>
</dbReference>
<sequence length="447" mass="48263">MTSSYLKGIAYSPTWTTWNGPYSNTGPDAQFSDSDYANDSFQALWNSGQDDAGNSYRDDVGTIGSCGFNLIRLYDWGPTRGWDAATGVGNAHINFLDYAYANGLQVIVPISNYFLSSAEYAWGNAYPDSKYSFDSAPSAITSALTQFIGSVVKNGDIHPAVHSFSVGNEIDINDLSGQGGPAVDPASRLARVIWWIVNLQIQINASSYRAVLLTSPISNGDQGNPESGSAPLSYWFQAFWNGVNSDTLLPFGTVGGSGPTFEASWFGISTIGGANDSWYYNSVNIYQYGSGLATTIGQYDDWSATSVNSTNWPGQQFSVPLLLTETGLARGGVDDQSQETQYNTITGEIAETIASYLSADENSYLIGYCIYEFNDEVTVQANWGLYMVEPESYPSGNVLYQEATGTTQVSYAAWPSVDYPVDQLFPVSSQATGLTLMAALKAIFTSS</sequence>
<dbReference type="InterPro" id="IPR017853">
    <property type="entry name" value="GH"/>
</dbReference>
<evidence type="ECO:0000313" key="2">
    <source>
        <dbReference type="Proteomes" id="UP000332515"/>
    </source>
</evidence>
<comment type="caution">
    <text evidence="1">The sequence shown here is derived from an EMBL/GenBank/DDBJ whole genome shotgun (WGS) entry which is preliminary data.</text>
</comment>
<dbReference type="Proteomes" id="UP000332515">
    <property type="component" value="Unassembled WGS sequence"/>
</dbReference>
<reference evidence="1 2" key="1">
    <citation type="submission" date="2019-09" db="EMBL/GenBank/DDBJ databases">
        <title>Segnochrobactrum spirostomi gen. nov., sp. nov., isolated from the ciliate Spirostomum cf. yagiui and description of a novel family, Segnochrobactraceae fam. nov. within the order Rhizobiales of the class Alphaproteobacteria.</title>
        <authorList>
            <person name="Akter S."/>
            <person name="Shazib S.U.A."/>
            <person name="Shin M.K."/>
        </authorList>
    </citation>
    <scope>NUCLEOTIDE SEQUENCE [LARGE SCALE GENOMIC DNA]</scope>
    <source>
        <strain evidence="1 2">Sp-1</strain>
    </source>
</reference>
<organism evidence="1 2">
    <name type="scientific">Segnochrobactrum spirostomi</name>
    <dbReference type="NCBI Taxonomy" id="2608987"/>
    <lineage>
        <taxon>Bacteria</taxon>
        <taxon>Pseudomonadati</taxon>
        <taxon>Pseudomonadota</taxon>
        <taxon>Alphaproteobacteria</taxon>
        <taxon>Hyphomicrobiales</taxon>
        <taxon>Segnochrobactraceae</taxon>
        <taxon>Segnochrobactrum</taxon>
    </lineage>
</organism>
<dbReference type="Gene3D" id="3.20.20.80">
    <property type="entry name" value="Glycosidases"/>
    <property type="match status" value="1"/>
</dbReference>
<dbReference type="AlphaFoldDB" id="A0A6A7Y289"/>
<name>A0A6A7Y289_9HYPH</name>
<evidence type="ECO:0000313" key="1">
    <source>
        <dbReference type="EMBL" id="MQT11882.1"/>
    </source>
</evidence>
<evidence type="ECO:0008006" key="3">
    <source>
        <dbReference type="Google" id="ProtNLM"/>
    </source>
</evidence>
<dbReference type="SUPFAM" id="SSF51445">
    <property type="entry name" value="(Trans)glycosidases"/>
    <property type="match status" value="1"/>
</dbReference>
<keyword evidence="2" id="KW-1185">Reference proteome</keyword>